<gene>
    <name evidence="1" type="ORF">ZMTM_13390</name>
</gene>
<evidence type="ECO:0000313" key="1">
    <source>
        <dbReference type="EMBL" id="BCM25080.1"/>
    </source>
</evidence>
<keyword evidence="2" id="KW-1185">Reference proteome</keyword>
<sequence length="98" mass="11145">MQPQSAINMKLLKCPINGVRPVSEFIFGGEFREMPDPSKATDAEWAAYVFYRDNAPGIKKEWWFHSPSGTWFIAERNTATDEVLTTYLLGKKQAESTV</sequence>
<dbReference type="AlphaFoldDB" id="A0A8D5G3I1"/>
<dbReference type="KEGG" id="mpau:ZMTM_13390"/>
<dbReference type="Pfam" id="PF04267">
    <property type="entry name" value="SoxD"/>
    <property type="match status" value="1"/>
</dbReference>
<dbReference type="GO" id="GO:0046653">
    <property type="term" value="P:tetrahydrofolate metabolic process"/>
    <property type="evidence" value="ECO:0007669"/>
    <property type="project" value="InterPro"/>
</dbReference>
<dbReference type="InterPro" id="IPR038561">
    <property type="entry name" value="SoxD_sf"/>
</dbReference>
<dbReference type="Gene3D" id="3.30.2270.10">
    <property type="entry name" value="Folate-binding superfamily"/>
    <property type="match status" value="1"/>
</dbReference>
<evidence type="ECO:0000313" key="2">
    <source>
        <dbReference type="Proteomes" id="UP000826722"/>
    </source>
</evidence>
<accession>A0A8D5G3I1</accession>
<dbReference type="GO" id="GO:0008115">
    <property type="term" value="F:sarcosine oxidase activity"/>
    <property type="evidence" value="ECO:0007669"/>
    <property type="project" value="InterPro"/>
</dbReference>
<name>A0A8D5G3I1_9PROT</name>
<dbReference type="InterPro" id="IPR006279">
    <property type="entry name" value="SoxD"/>
</dbReference>
<dbReference type="EMBL" id="AP024110">
    <property type="protein sequence ID" value="BCM25080.1"/>
    <property type="molecule type" value="Genomic_DNA"/>
</dbReference>
<reference evidence="1" key="1">
    <citation type="journal article" date="2021" name="Arch. Microbiol.">
        <title>Methyloradius palustris gen. nov., sp. nov., a methanol-oxidizing bacterium isolated from snow.</title>
        <authorList>
            <person name="Miyadera T."/>
            <person name="Kojima H."/>
            <person name="Fukui M."/>
        </authorList>
    </citation>
    <scope>NUCLEOTIDE SEQUENCE</scope>
    <source>
        <strain evidence="1">Zm11</strain>
    </source>
</reference>
<protein>
    <submittedName>
        <fullName evidence="1">Sarcosine oxidase subunit delta</fullName>
    </submittedName>
</protein>
<organism evidence="1 2">
    <name type="scientific">Methyloradius palustris</name>
    <dbReference type="NCBI Taxonomy" id="2778876"/>
    <lineage>
        <taxon>Bacteria</taxon>
        <taxon>Pseudomonadati</taxon>
        <taxon>Pseudomonadota</taxon>
        <taxon>Betaproteobacteria</taxon>
        <taxon>Nitrosomonadales</taxon>
        <taxon>Methylophilaceae</taxon>
        <taxon>Methyloradius</taxon>
    </lineage>
</organism>
<proteinExistence type="predicted"/>
<dbReference type="Proteomes" id="UP000826722">
    <property type="component" value="Chromosome"/>
</dbReference>